<dbReference type="GO" id="GO:0005576">
    <property type="term" value="C:extracellular region"/>
    <property type="evidence" value="ECO:0007669"/>
    <property type="project" value="UniProtKB-SubCell"/>
</dbReference>
<dbReference type="Gene3D" id="1.20.140.180">
    <property type="match status" value="1"/>
</dbReference>
<dbReference type="EMBL" id="CP021694">
    <property type="protein sequence ID" value="ARX36214.1"/>
    <property type="molecule type" value="Genomic_DNA"/>
</dbReference>
<keyword evidence="2" id="KW-0964">Secreted</keyword>
<dbReference type="Pfam" id="PF00353">
    <property type="entry name" value="HemolysinCabind"/>
    <property type="match status" value="2"/>
</dbReference>
<feature type="transmembrane region" description="Helical" evidence="4">
    <location>
        <begin position="1732"/>
        <end position="1754"/>
    </location>
</feature>
<dbReference type="InterPro" id="IPR050557">
    <property type="entry name" value="RTX_toxin/Mannuronan_C5-epim"/>
</dbReference>
<evidence type="ECO:0000313" key="5">
    <source>
        <dbReference type="EMBL" id="ARX36214.1"/>
    </source>
</evidence>
<dbReference type="PROSITE" id="PS00141">
    <property type="entry name" value="ASP_PROTEASE"/>
    <property type="match status" value="1"/>
</dbReference>
<comment type="subcellular location">
    <subcellularLocation>
        <location evidence="1">Secreted</location>
    </subcellularLocation>
</comment>
<dbReference type="SUPFAM" id="SSF159501">
    <property type="entry name" value="EreA/ChaN-like"/>
    <property type="match status" value="1"/>
</dbReference>
<evidence type="ECO:0000256" key="4">
    <source>
        <dbReference type="SAM" id="Phobius"/>
    </source>
</evidence>
<dbReference type="PRINTS" id="PR00313">
    <property type="entry name" value="CABNDNGRPT"/>
</dbReference>
<name>A0AAN1C4E4_PROMI</name>
<keyword evidence="3" id="KW-0106">Calcium</keyword>
<dbReference type="GO" id="GO:0005509">
    <property type="term" value="F:calcium ion binding"/>
    <property type="evidence" value="ECO:0007669"/>
    <property type="project" value="InterPro"/>
</dbReference>
<organism evidence="5 6">
    <name type="scientific">Proteus mirabilis</name>
    <dbReference type="NCBI Taxonomy" id="584"/>
    <lineage>
        <taxon>Bacteria</taxon>
        <taxon>Pseudomonadati</taxon>
        <taxon>Pseudomonadota</taxon>
        <taxon>Gammaproteobacteria</taxon>
        <taxon>Enterobacterales</taxon>
        <taxon>Morganellaceae</taxon>
        <taxon>Proteus</taxon>
    </lineage>
</organism>
<dbReference type="Gene3D" id="2.150.10.10">
    <property type="entry name" value="Serralysin-like metalloprotease, C-terminal"/>
    <property type="match status" value="2"/>
</dbReference>
<dbReference type="SUPFAM" id="SSF51120">
    <property type="entry name" value="beta-Roll"/>
    <property type="match status" value="2"/>
</dbReference>
<dbReference type="GO" id="GO:0006508">
    <property type="term" value="P:proteolysis"/>
    <property type="evidence" value="ECO:0007669"/>
    <property type="project" value="InterPro"/>
</dbReference>
<dbReference type="GO" id="GO:0004190">
    <property type="term" value="F:aspartic-type endopeptidase activity"/>
    <property type="evidence" value="ECO:0007669"/>
    <property type="project" value="InterPro"/>
</dbReference>
<dbReference type="RefSeq" id="WP_087726722.1">
    <property type="nucleotide sequence ID" value="NZ_BGKT01000001.1"/>
</dbReference>
<evidence type="ECO:0000256" key="2">
    <source>
        <dbReference type="ARBA" id="ARBA00022525"/>
    </source>
</evidence>
<protein>
    <submittedName>
        <fullName evidence="5">RTX toxin</fullName>
    </submittedName>
</protein>
<keyword evidence="4" id="KW-1133">Transmembrane helix</keyword>
<evidence type="ECO:0000256" key="1">
    <source>
        <dbReference type="ARBA" id="ARBA00004613"/>
    </source>
</evidence>
<keyword evidence="4" id="KW-0472">Membrane</keyword>
<dbReference type="InterPro" id="IPR001343">
    <property type="entry name" value="Hemolysn_Ca-bd"/>
</dbReference>
<keyword evidence="4" id="KW-0812">Transmembrane</keyword>
<evidence type="ECO:0000256" key="3">
    <source>
        <dbReference type="ARBA" id="ARBA00022837"/>
    </source>
</evidence>
<reference evidence="5 6" key="1">
    <citation type="submission" date="2017-05" db="EMBL/GenBank/DDBJ databases">
        <title>Whole genome sequencing of Proteus mirabilis AR_0155.</title>
        <authorList>
            <person name="Conlan S."/>
            <person name="Thomas P.J."/>
            <person name="Mullikin J."/>
            <person name="Frank K.M."/>
            <person name="Segre J.A."/>
        </authorList>
    </citation>
    <scope>NUCLEOTIDE SEQUENCE [LARGE SCALE GENOMIC DNA]</scope>
    <source>
        <strain evidence="5 6">AR_0155</strain>
    </source>
</reference>
<dbReference type="PANTHER" id="PTHR38340">
    <property type="entry name" value="S-LAYER PROTEIN"/>
    <property type="match status" value="1"/>
</dbReference>
<accession>A0AAN1C4E4</accession>
<evidence type="ECO:0000313" key="6">
    <source>
        <dbReference type="Proteomes" id="UP000195540"/>
    </source>
</evidence>
<gene>
    <name evidence="5" type="ORF">AM402_19425</name>
</gene>
<dbReference type="InterPro" id="IPR001969">
    <property type="entry name" value="Aspartic_peptidase_AS"/>
</dbReference>
<dbReference type="Gene3D" id="3.40.50.11550">
    <property type="match status" value="1"/>
</dbReference>
<dbReference type="PANTHER" id="PTHR38340:SF1">
    <property type="entry name" value="S-LAYER PROTEIN"/>
    <property type="match status" value="1"/>
</dbReference>
<sequence length="2776" mass="320373">MGRFKKININDDIERITLEIVKYIKEHSVELPFNIESVRRVLIENYIYILTYKNEYAANDFLIKIESNLSLYNRDKFTKAIDFIVKEINASIENLFVNNSYLTNKNYQKLNKTRVNPVFQHYPSGSFHLKIEDKDLFIQIDNTNQLFKIIDFEGTVEFFSKKDDLIHTINQMVKNSVSDNSISYRFYAKNEYFNFFTLDKYWQVTPKDIYAEVINDIKAKKQVHIDSHLTIELIDSYSYKNIFIVRDSNENSEKILHIYLNNIDEAFLITVAKHRQLKENGEHLLYKLDKDWFFTKMKDKSVKYFSQTSDLLIPLEKIMGRINLVASAENNYNFSHFDPLSGVCYGISLKYLLEVRNNGIEGGNKYLHWLKENINLYKDKKEKISDKLEKIIFDSVQEYEVLKLIKEIKEIKFAQIFQMERIYEKINYTIFDLTKATEYRKILAENGLKASNANRLESSLSQINYHLEYIMQYYNEYYAIIAFKTHAIALAYKRYSNNHYKFTLFDSNSELTEFSNIESIKDALIKTMGSYTLNKADGKEYFIIDEYKINPTTKYRSLWDQNEIELHKGIAENIKKIGFSLPFKDGVVGRVIHYSEQRDLILELKINSKLVEVVAKNVFVDEGIFLVKNNLDKILENNKSSKVIIMSNSDGIDIQFTEFNAHQKMSKPKGYLEFNDVYYRDLIKINSYLLNGKKSFSLNKIVSLIDTLRGNIYFDKITASFSIIDEIILFNQNNENISLVDILNQVKQKIEDKLFYSDLLYGKEKLIALAQKNSLVAAIFYRMMVNEINEGYTGISNFIYEQIIDNPFLILDKNRNVGVVGYDYTINFKNNYKALKEIIDGIDISEIKNIFLLDDENRLHLKVTYQRLSEYRNNKYVNKLLNLIEDEIDSIKKIDNTGIYRDLYLEFFSNHQFNNRVIIHEIAQLESYFNNNYQERNHGYHPSNFYINENDPLTLLEKSFNQNKNEIDGSYLLFNESKENFDFLFVDNNFITRDFVDNIIIESISGVYQDDIVIYFYNGVKSEQLTQYLKDKPEIGRFLDYCLKREIRVIAAGNEEYFPATNALVKQKSRVESLQNVILQHQFVGERTIVFANKETLFSYQSGHLFIEGIAQRLNMPIYTVTDNSLILENEYIMVKPTTESQFIGHPLLADTGASNTLLTETVTNEPNTMSNRQRVDIENKKYAVEIYQFVSHNYTNYRDNQEFKLGYQNEISTIFPDYSDNMTIADILNYIQLNRYQINYAQLGAIIRKVDQINLKYHKEKLAEFSDKIINHDLLIDNAIEKYLVELSAIFNTSDNSLIKRNLIQSLYDPSVNKEFNQFLMDGTNFEQWQEITNKDYGNYSLTERTYQVIEIIHAIYDTPHLIDNLSELSKNRLNAFFDEGNKGILSRVLLSKISSFELYKETINNLKKLAVISQSDEEISALSPTEALNKLNEFKGEVNLATSEDSSTISSKVEINNLVIDKRLLCYLGAKINGESIDAIDLNQIENWDKKITFDPQHLNDYFLSVTGNEKDKEVIALLRYLLNNKQDKIKYFLSHMSSRADYVAAHERLMKIIALGSKQYNQQDWENLRIPSLKIPRHMRVISKIGYANISFGIWQSINSTFMLAEQLNNPLLTPQEHRETINNLAITWSEMAYNGLSELIEIALAKGLLKYRNNPLEYISKTSTRIGIGLNILSIGFDIYNIYDNFSRISVEKNEKRRIDYIVNGSLAIVSGLVTLGVSIAMLAGSTVAGPIGIVAGAVIALAISIYNAARLIEEAKEKIGFTPLEELNNGFYAFLMGDILPSKKNEIVYLETISQLETMIDQNAQEHLKEIKKQEPHSYYFYTNEKQLYEEHHYYKVIPRILGKTLDNILNPFGEIVVQRVAKNLSKEEAEKIAALSHYLSVERTEYKYYVPKEAIATDEILIFDMDFYVNQLNRYTINFAFEDDNPVFEDEVNISFFDKIRTTKEKTWQNLSSGELTDDLIKSTAEKQYFEPSWRENELFYFNTYNGDDIIAAPLITQNIFDVHNGTKRLSGGEKDDTFNVFTSESPRYASRFYGREGNDTLCIIQTEKKYIGYEVNLSKNYIKFIGGENKSNSQSFHARLFIFQEQEQIYTHKLADTMPNITLQRQPVIAYLESIENVVGSEIGNDIIYGDQKNNYLNGMGGVDSLYGLAGDDTLVLREGYAQGGAGNDSYTILRASNTDNNVKQLETIIDEETHTEASLIQLNYTFDEITAISRRETDIVFTLKVSNDKVPDQFIEHLIALSHVYQDKNSQLLAHRYTIVTMDGFILTINENNNQPREVSYNFSYLEKYNQQEKLQQLSINDDKHTLSIQSENKTKLIQLLPELQYSGFSSGEYLKLNLQGNSENNHYAGIAAHSSIKLSRGYDNYQISSLLAKNRNEKITISLSDNDKQLTSDCTSHFFLSDVSGFDLMFSDGVLSHRYNPDAHIKLVFDTESVSAIFNSGMTLQFIDKDNRVFHLPKPDSGQRLLIPTITLDVRLSHQSDVLMIPPSLRLNKEALSLYPKYFRREELSSRSTQLQRIISTQTLEPHSLKVTELLRDDIAVNDNQPVNSILSLNKLFSNRSQDIFSQAIDLLPMIELMDGDDIVVNHNQSSSVIDGGKGDDHIVVNEGHHILIAGEGNDNLNGGSGHDLFISTSGNDYLSGGSGNNVYIVQKRHGEVTVYDEGEMSHVFVSGLSEHEKLISSQVGEDWQYRTTDNQFILTVKTTRVGKAENNTVKVVEKQQILSPRALATIIQQMAQFNQQQLSTMQGSDVIPSSNWSPLAVVVKHL</sequence>
<dbReference type="InterPro" id="IPR011049">
    <property type="entry name" value="Serralysin-like_metalloprot_C"/>
</dbReference>
<dbReference type="Proteomes" id="UP000195540">
    <property type="component" value="Chromosome"/>
</dbReference>
<dbReference type="SUPFAM" id="SSF158842">
    <property type="entry name" value="PMT central region-like"/>
    <property type="match status" value="1"/>
</dbReference>
<feature type="transmembrane region" description="Helical" evidence="4">
    <location>
        <begin position="1705"/>
        <end position="1726"/>
    </location>
</feature>
<proteinExistence type="predicted"/>